<evidence type="ECO:0000256" key="7">
    <source>
        <dbReference type="ARBA" id="ARBA00073820"/>
    </source>
</evidence>
<gene>
    <name evidence="9" type="ORF">BDZ85DRAFT_294075</name>
</gene>
<name>A0A6A6GIK1_9PEZI</name>
<dbReference type="PANTHER" id="PTHR11937">
    <property type="entry name" value="ACTIN"/>
    <property type="match status" value="1"/>
</dbReference>
<comment type="function">
    <text evidence="5">Component of the SWR1 complex which mediates the ATP-dependent exchange of histone H2A for the H2A variant HZT1 leading to transcriptional regulation of selected genes by chromatin remodeling. Involved in chromosome stability.</text>
</comment>
<dbReference type="AlphaFoldDB" id="A0A6A6GIK1"/>
<feature type="compositionally biased region" description="Basic and acidic residues" evidence="8">
    <location>
        <begin position="303"/>
        <end position="316"/>
    </location>
</feature>
<dbReference type="InterPro" id="IPR043129">
    <property type="entry name" value="ATPase_NBD"/>
</dbReference>
<dbReference type="SMART" id="SM00268">
    <property type="entry name" value="ACTIN"/>
    <property type="match status" value="1"/>
</dbReference>
<evidence type="ECO:0000256" key="8">
    <source>
        <dbReference type="SAM" id="MobiDB-lite"/>
    </source>
</evidence>
<evidence type="ECO:0000313" key="9">
    <source>
        <dbReference type="EMBL" id="KAF2225574.1"/>
    </source>
</evidence>
<evidence type="ECO:0000256" key="5">
    <source>
        <dbReference type="ARBA" id="ARBA00025222"/>
    </source>
</evidence>
<reference evidence="10" key="1">
    <citation type="journal article" date="2020" name="Stud. Mycol.">
        <title>101 Dothideomycetes genomes: A test case for predicting lifestyles and emergence of pathogens.</title>
        <authorList>
            <person name="Haridas S."/>
            <person name="Albert R."/>
            <person name="Binder M."/>
            <person name="Bloem J."/>
            <person name="LaButti K."/>
            <person name="Salamov A."/>
            <person name="Andreopoulos B."/>
            <person name="Baker S."/>
            <person name="Barry K."/>
            <person name="Bills G."/>
            <person name="Bluhm B."/>
            <person name="Cannon C."/>
            <person name="Castanera R."/>
            <person name="Culley D."/>
            <person name="Daum C."/>
            <person name="Ezra D."/>
            <person name="Gonzalez J."/>
            <person name="Henrissat B."/>
            <person name="Kuo A."/>
            <person name="Liang C."/>
            <person name="Lipzen A."/>
            <person name="Lutzoni F."/>
            <person name="Magnuson J."/>
            <person name="Mondo S."/>
            <person name="Nolan M."/>
            <person name="Ohm R."/>
            <person name="Pangilinan J."/>
            <person name="Park H.-J."/>
            <person name="Ramirez L."/>
            <person name="Alfaro M."/>
            <person name="Sun H."/>
            <person name="Tritt A."/>
            <person name="Yoshinaga Y."/>
            <person name="Zwiers L.-H."/>
            <person name="Turgeon B."/>
            <person name="Goodwin S."/>
            <person name="Spatafora J."/>
            <person name="Crous P."/>
            <person name="Grigoriev I."/>
        </authorList>
    </citation>
    <scope>NUCLEOTIDE SEQUENCE [LARGE SCALE GENOMIC DNA]</scope>
    <source>
        <strain evidence="10">CECT 20119</strain>
    </source>
</reference>
<organism evidence="9 10">
    <name type="scientific">Elsinoe ampelina</name>
    <dbReference type="NCBI Taxonomy" id="302913"/>
    <lineage>
        <taxon>Eukaryota</taxon>
        <taxon>Fungi</taxon>
        <taxon>Dikarya</taxon>
        <taxon>Ascomycota</taxon>
        <taxon>Pezizomycotina</taxon>
        <taxon>Dothideomycetes</taxon>
        <taxon>Dothideomycetidae</taxon>
        <taxon>Myriangiales</taxon>
        <taxon>Elsinoaceae</taxon>
        <taxon>Elsinoe</taxon>
    </lineage>
</organism>
<evidence type="ECO:0000256" key="1">
    <source>
        <dbReference type="ARBA" id="ARBA00004496"/>
    </source>
</evidence>
<dbReference type="Pfam" id="PF00022">
    <property type="entry name" value="Actin"/>
    <property type="match status" value="1"/>
</dbReference>
<dbReference type="GO" id="GO:0005634">
    <property type="term" value="C:nucleus"/>
    <property type="evidence" value="ECO:0007669"/>
    <property type="project" value="UniProtKB-ARBA"/>
</dbReference>
<comment type="similarity">
    <text evidence="2">Belongs to the actin family. ARP6 subfamily.</text>
</comment>
<feature type="region of interest" description="Disordered" evidence="8">
    <location>
        <begin position="284"/>
        <end position="319"/>
    </location>
</feature>
<dbReference type="GO" id="GO:0005737">
    <property type="term" value="C:cytoplasm"/>
    <property type="evidence" value="ECO:0007669"/>
    <property type="project" value="UniProtKB-SubCell"/>
</dbReference>
<comment type="subcellular location">
    <subcellularLocation>
        <location evidence="1">Cytoplasm</location>
    </subcellularLocation>
</comment>
<dbReference type="InterPro" id="IPR004000">
    <property type="entry name" value="Actin"/>
</dbReference>
<dbReference type="CDD" id="cd10210">
    <property type="entry name" value="ASKHA_NBD_Arp6"/>
    <property type="match status" value="1"/>
</dbReference>
<evidence type="ECO:0000256" key="2">
    <source>
        <dbReference type="ARBA" id="ARBA00005665"/>
    </source>
</evidence>
<dbReference type="Gene3D" id="3.30.420.40">
    <property type="match status" value="4"/>
</dbReference>
<evidence type="ECO:0000256" key="4">
    <source>
        <dbReference type="ARBA" id="ARBA00022490"/>
    </source>
</evidence>
<dbReference type="SUPFAM" id="SSF53067">
    <property type="entry name" value="Actin-like ATPase domain"/>
    <property type="match status" value="2"/>
</dbReference>
<evidence type="ECO:0000256" key="6">
    <source>
        <dbReference type="ARBA" id="ARBA00063309"/>
    </source>
</evidence>
<dbReference type="Gene3D" id="3.90.640.10">
    <property type="entry name" value="Actin, Chain A, domain 4"/>
    <property type="match status" value="2"/>
</dbReference>
<accession>A0A6A6GIK1</accession>
<keyword evidence="4" id="KW-0963">Cytoplasm</keyword>
<evidence type="ECO:0000313" key="10">
    <source>
        <dbReference type="Proteomes" id="UP000799538"/>
    </source>
</evidence>
<sequence length="461" mass="50619">MARETPVAPTISASIQSQTLVVDPGAYTIKAGLVSSQDPAVQTECHVIPNCIARSRTKQTYIGSSLSQCNDFGEIQFRRPVERGYIVNWDLERAIFEHEFFDPKAKLYCDPASTNLLLTEHSNGPAALSSNADQIIFEEFSFASAYRVNGPSLNALNPLPPSLASPSAPSTLPIEILLLIDSSHSHTTITPLLRGRPIPSGIRRLDIGGKHISNHLASLISLRHFSLMDEPHIISQIKEDACFVAPSFPDALEATWRGPRSARRPPSDVVADYILPDYTRLHRGYLRPRNNPSGPPTHPAPSADHDTDTDKSKEESFPLSTERFVPPELLFSPSSLVSLPQSGLPATVLQSLGPLPRSLWQGLLANVVLVGGNALLPGFRERLEEEVRAVAPSEFEVRVGTAQDPIGATWEGGRRVAAERARVERCMVGREEYFEYGEGWVQRRFRGARVVENWGWEGGGG</sequence>
<dbReference type="Proteomes" id="UP000799538">
    <property type="component" value="Unassembled WGS sequence"/>
</dbReference>
<comment type="subunit">
    <text evidence="6">Component of the SWR1 chromatin remodeling complex.</text>
</comment>
<dbReference type="FunFam" id="3.90.640.10:FF:000014">
    <property type="entry name" value="Putative actin-related protein 6"/>
    <property type="match status" value="1"/>
</dbReference>
<proteinExistence type="inferred from homology"/>
<protein>
    <recommendedName>
        <fullName evidence="3">Actin-like protein ARP6</fullName>
    </recommendedName>
    <alternativeName>
        <fullName evidence="7">Actin-like protein arp6</fullName>
    </alternativeName>
</protein>
<dbReference type="OrthoDB" id="6220758at2759"/>
<keyword evidence="10" id="KW-1185">Reference proteome</keyword>
<dbReference type="EMBL" id="ML992503">
    <property type="protein sequence ID" value="KAF2225574.1"/>
    <property type="molecule type" value="Genomic_DNA"/>
</dbReference>
<evidence type="ECO:0000256" key="3">
    <source>
        <dbReference type="ARBA" id="ARBA00018633"/>
    </source>
</evidence>